<dbReference type="InterPro" id="IPR027417">
    <property type="entry name" value="P-loop_NTPase"/>
</dbReference>
<dbReference type="Proteomes" id="UP000192455">
    <property type="component" value="Unassembled WGS sequence"/>
</dbReference>
<evidence type="ECO:0000256" key="7">
    <source>
        <dbReference type="ARBA" id="ARBA00023136"/>
    </source>
</evidence>
<dbReference type="PANTHER" id="PTHR42781:SF1">
    <property type="entry name" value="THIAMINE IMPORT ATP-BINDING PROTEIN THIQ"/>
    <property type="match status" value="1"/>
</dbReference>
<keyword evidence="1" id="KW-0813">Transport</keyword>
<dbReference type="EMBL" id="FTPS01000001">
    <property type="protein sequence ID" value="SIT76921.1"/>
    <property type="molecule type" value="Genomic_DNA"/>
</dbReference>
<keyword evidence="5 9" id="KW-0067">ATP-binding</keyword>
<evidence type="ECO:0000256" key="2">
    <source>
        <dbReference type="ARBA" id="ARBA00022475"/>
    </source>
</evidence>
<dbReference type="STRING" id="515897.SAMN05421849_0625"/>
<dbReference type="SMART" id="SM00382">
    <property type="entry name" value="AAA"/>
    <property type="match status" value="1"/>
</dbReference>
<evidence type="ECO:0000256" key="1">
    <source>
        <dbReference type="ARBA" id="ARBA00022448"/>
    </source>
</evidence>
<evidence type="ECO:0000313" key="9">
    <source>
        <dbReference type="EMBL" id="SIT76921.1"/>
    </source>
</evidence>
<organism evidence="9 10">
    <name type="scientific">Pontibaca methylaminivorans</name>
    <dbReference type="NCBI Taxonomy" id="515897"/>
    <lineage>
        <taxon>Bacteria</taxon>
        <taxon>Pseudomonadati</taxon>
        <taxon>Pseudomonadota</taxon>
        <taxon>Alphaproteobacteria</taxon>
        <taxon>Rhodobacterales</taxon>
        <taxon>Roseobacteraceae</taxon>
        <taxon>Pontibaca</taxon>
    </lineage>
</organism>
<accession>A0A1R3WFF2</accession>
<evidence type="ECO:0000256" key="3">
    <source>
        <dbReference type="ARBA" id="ARBA00022519"/>
    </source>
</evidence>
<dbReference type="InterPro" id="IPR017871">
    <property type="entry name" value="ABC_transporter-like_CS"/>
</dbReference>
<keyword evidence="6" id="KW-1278">Translocase</keyword>
<sequence length="233" mass="24554">MLKLERAVILSGPFTVEADFSVAEGARVAVMGPSGAGKSTLLEGIAGFRPLRQGRIAWRGADITALVPGKRPVAMLFQDGNLFAHLTIANNVGLGIRPDLRLDRAARARVDAALERVGLAGLGARRPAELSGGQQSRAALARVLVQDRPVLLLDEPFAALGPALKRAMLDLVADLCAEKGTTLLMVSHDPADARRLTPQTIVVDAGIAAPPQPTAELLANPPAMLQDYLGREI</sequence>
<evidence type="ECO:0000256" key="4">
    <source>
        <dbReference type="ARBA" id="ARBA00022741"/>
    </source>
</evidence>
<dbReference type="PANTHER" id="PTHR42781">
    <property type="entry name" value="SPERMIDINE/PUTRESCINE IMPORT ATP-BINDING PROTEIN POTA"/>
    <property type="match status" value="1"/>
</dbReference>
<reference evidence="9 10" key="1">
    <citation type="submission" date="2017-01" db="EMBL/GenBank/DDBJ databases">
        <authorList>
            <person name="Mah S.A."/>
            <person name="Swanson W.J."/>
            <person name="Moy G.W."/>
            <person name="Vacquier V.D."/>
        </authorList>
    </citation>
    <scope>NUCLEOTIDE SEQUENCE [LARGE SCALE GENOMIC DNA]</scope>
    <source>
        <strain evidence="9 10">DSM 21219</strain>
    </source>
</reference>
<dbReference type="Pfam" id="PF00005">
    <property type="entry name" value="ABC_tran"/>
    <property type="match status" value="1"/>
</dbReference>
<dbReference type="PROSITE" id="PS00211">
    <property type="entry name" value="ABC_TRANSPORTER_1"/>
    <property type="match status" value="1"/>
</dbReference>
<name>A0A1R3WFF2_9RHOB</name>
<protein>
    <submittedName>
        <fullName evidence="9">Thiamine transport system ATP-binding protein</fullName>
    </submittedName>
</protein>
<keyword evidence="10" id="KW-1185">Reference proteome</keyword>
<dbReference type="GO" id="GO:0005524">
    <property type="term" value="F:ATP binding"/>
    <property type="evidence" value="ECO:0007669"/>
    <property type="project" value="UniProtKB-KW"/>
</dbReference>
<gene>
    <name evidence="9" type="ORF">SAMN05421849_0625</name>
</gene>
<dbReference type="InterPro" id="IPR003593">
    <property type="entry name" value="AAA+_ATPase"/>
</dbReference>
<dbReference type="InterPro" id="IPR050093">
    <property type="entry name" value="ABC_SmlMolc_Importer"/>
</dbReference>
<keyword evidence="2" id="KW-1003">Cell membrane</keyword>
<evidence type="ECO:0000313" key="10">
    <source>
        <dbReference type="Proteomes" id="UP000192455"/>
    </source>
</evidence>
<dbReference type="Gene3D" id="3.40.50.300">
    <property type="entry name" value="P-loop containing nucleotide triphosphate hydrolases"/>
    <property type="match status" value="1"/>
</dbReference>
<keyword evidence="4" id="KW-0547">Nucleotide-binding</keyword>
<evidence type="ECO:0000256" key="5">
    <source>
        <dbReference type="ARBA" id="ARBA00022840"/>
    </source>
</evidence>
<dbReference type="GO" id="GO:0016887">
    <property type="term" value="F:ATP hydrolysis activity"/>
    <property type="evidence" value="ECO:0007669"/>
    <property type="project" value="InterPro"/>
</dbReference>
<dbReference type="AlphaFoldDB" id="A0A1R3WFF2"/>
<feature type="domain" description="ABC transporter" evidence="8">
    <location>
        <begin position="2"/>
        <end position="230"/>
    </location>
</feature>
<dbReference type="PROSITE" id="PS50893">
    <property type="entry name" value="ABC_TRANSPORTER_2"/>
    <property type="match status" value="1"/>
</dbReference>
<keyword evidence="7" id="KW-0472">Membrane</keyword>
<dbReference type="OrthoDB" id="9802264at2"/>
<evidence type="ECO:0000256" key="6">
    <source>
        <dbReference type="ARBA" id="ARBA00022967"/>
    </source>
</evidence>
<keyword evidence="3" id="KW-0997">Cell inner membrane</keyword>
<evidence type="ECO:0000259" key="8">
    <source>
        <dbReference type="PROSITE" id="PS50893"/>
    </source>
</evidence>
<dbReference type="InterPro" id="IPR003439">
    <property type="entry name" value="ABC_transporter-like_ATP-bd"/>
</dbReference>
<dbReference type="RefSeq" id="WP_076647225.1">
    <property type="nucleotide sequence ID" value="NZ_FTPS01000001.1"/>
</dbReference>
<dbReference type="SUPFAM" id="SSF52540">
    <property type="entry name" value="P-loop containing nucleoside triphosphate hydrolases"/>
    <property type="match status" value="1"/>
</dbReference>
<proteinExistence type="predicted"/>